<evidence type="ECO:0000256" key="6">
    <source>
        <dbReference type="HAMAP-Rule" id="MF_00322"/>
    </source>
</evidence>
<dbReference type="GO" id="GO:0005524">
    <property type="term" value="F:ATP binding"/>
    <property type="evidence" value="ECO:0007669"/>
    <property type="project" value="UniProtKB-UniRule"/>
</dbReference>
<dbReference type="GO" id="GO:0003677">
    <property type="term" value="F:DNA binding"/>
    <property type="evidence" value="ECO:0007669"/>
    <property type="project" value="UniProtKB-UniRule"/>
</dbReference>
<keyword evidence="3 6" id="KW-0799">Topoisomerase</keyword>
<dbReference type="GO" id="GO:0003918">
    <property type="term" value="F:DNA topoisomerase type II (double strand cut, ATP-hydrolyzing) activity"/>
    <property type="evidence" value="ECO:0007669"/>
    <property type="project" value="UniProtKB-UniRule"/>
</dbReference>
<sequence>MTELEYQSISPSDFFYRNREIAGFSNPSRAIYAAVRELLENSLDACEARRVTPDIYLRIREIAASDEGTSIYELRIEDNGVGVPSEHIPSCFGQVFYGSKYTLKQSRGTFGLGGTITILYGQITTHKPVRVVSSTGDDIHEYEMMIDIEHNRPLVIKYWVRPNKDRWRGTAVELQLEGDYSRSMYRIYEYLKQTAMVNPYADIAFVDPRGRLYRFEKATDQMPQPPEPVKPHPQGIDVETLRRLTSITKARSMKTFMMEHFQGVGETTASRFLEEAGVSPSVDPRALSPDDIVRIVRRTKEFKGFIRPESSCLSPLGEELLEAGIRKELNLSEGGFLKVIQRKPSTYLGFPFIVEAAIAHDRSIASQMKGGIKIYRYANRIPLLFDESSGVVWKVVNKNINWSTYKVSGDTPLVVVVHLCSTKIPYKTVGKEYIADQPEVEREITNALRVVARSLRLYIARSIRMAREKRRLNIFEKYLPKIAEFSMKLSDRDEQPDVEPLLQVVSASLPEVEKKISEVPQIAGQDS</sequence>
<dbReference type="PANTHER" id="PTHR48444">
    <property type="entry name" value="DNA TOPOISOMERASE 6 SUBUNIT B"/>
    <property type="match status" value="1"/>
</dbReference>
<evidence type="ECO:0000313" key="9">
    <source>
        <dbReference type="EMBL" id="KON31511.1"/>
    </source>
</evidence>
<dbReference type="EC" id="5.6.2.2" evidence="6"/>
<dbReference type="InterPro" id="IPR014721">
    <property type="entry name" value="Ribsml_uS5_D2-typ_fold_subgr"/>
</dbReference>
<comment type="subunit">
    <text evidence="6">Homodimer. Heterotetramer of two Top6A and two Top6B chains.</text>
</comment>
<feature type="binding site" evidence="6">
    <location>
        <position position="41"/>
    </location>
    <ligand>
        <name>ATP</name>
        <dbReference type="ChEBI" id="CHEBI:30616"/>
    </ligand>
</feature>
<evidence type="ECO:0000256" key="4">
    <source>
        <dbReference type="ARBA" id="ARBA00023125"/>
    </source>
</evidence>
<dbReference type="InterPro" id="IPR020568">
    <property type="entry name" value="Ribosomal_Su5_D2-typ_SF"/>
</dbReference>
<evidence type="ECO:0000256" key="1">
    <source>
        <dbReference type="ARBA" id="ARBA00022741"/>
    </source>
</evidence>
<name>A0A0M0BTL0_9ARCH</name>
<dbReference type="InterPro" id="IPR015320">
    <property type="entry name" value="TopoVI_B_transducer"/>
</dbReference>
<protein>
    <recommendedName>
        <fullName evidence="6">Type 2 DNA topoisomerase 6 subunit B</fullName>
        <ecNumber evidence="6">5.6.2.2</ecNumber>
    </recommendedName>
    <alternativeName>
        <fullName evidence="6">Type II DNA topoisomerase VI subunit B</fullName>
        <shortName evidence="6">TopoVI-B</shortName>
    </alternativeName>
</protein>
<dbReference type="Gene3D" id="1.10.8.50">
    <property type="match status" value="1"/>
</dbReference>
<dbReference type="Gene3D" id="3.30.230.10">
    <property type="match status" value="1"/>
</dbReference>
<dbReference type="Pfam" id="PF02518">
    <property type="entry name" value="HATPase_c"/>
    <property type="match status" value="1"/>
</dbReference>
<comment type="function">
    <text evidence="6">Relaxes both positive and negative superturns and exhibits a strong decatenase activity.</text>
</comment>
<dbReference type="InterPro" id="IPR010979">
    <property type="entry name" value="Ribosomal_uS13-like_H2TH"/>
</dbReference>
<dbReference type="SUPFAM" id="SSF54211">
    <property type="entry name" value="Ribosomal protein S5 domain 2-like"/>
    <property type="match status" value="1"/>
</dbReference>
<dbReference type="InterPro" id="IPR005734">
    <property type="entry name" value="TopoVI_B"/>
</dbReference>
<dbReference type="EMBL" id="LFWZ01000003">
    <property type="protein sequence ID" value="KON31511.1"/>
    <property type="molecule type" value="Genomic_DNA"/>
</dbReference>
<dbReference type="GO" id="GO:0006260">
    <property type="term" value="P:DNA replication"/>
    <property type="evidence" value="ECO:0007669"/>
    <property type="project" value="UniProtKB-UniRule"/>
</dbReference>
<keyword evidence="1 6" id="KW-0547">Nucleotide-binding</keyword>
<feature type="domain" description="DNA topoisomerase VI subunit B transducer" evidence="8">
    <location>
        <begin position="308"/>
        <end position="470"/>
    </location>
</feature>
<dbReference type="InterPro" id="IPR003594">
    <property type="entry name" value="HATPase_dom"/>
</dbReference>
<comment type="caution">
    <text evidence="9">The sequence shown here is derived from an EMBL/GenBank/DDBJ whole genome shotgun (WGS) entry which is preliminary data.</text>
</comment>
<dbReference type="Gene3D" id="3.30.565.10">
    <property type="entry name" value="Histidine kinase-like ATPase, C-terminal domain"/>
    <property type="match status" value="1"/>
</dbReference>
<dbReference type="Pfam" id="PF09239">
    <property type="entry name" value="Topo-VIb_trans"/>
    <property type="match status" value="1"/>
</dbReference>
<comment type="catalytic activity">
    <reaction evidence="6">
        <text>ATP-dependent breakage, passage and rejoining of double-stranded DNA.</text>
        <dbReference type="EC" id="5.6.2.2"/>
    </reaction>
</comment>
<dbReference type="NCBIfam" id="TIGR01052">
    <property type="entry name" value="top6b"/>
    <property type="match status" value="1"/>
</dbReference>
<comment type="similarity">
    <text evidence="6">Belongs to the TOP6B family.</text>
</comment>
<keyword evidence="4 6" id="KW-0238">DNA-binding</keyword>
<dbReference type="SUPFAM" id="SSF55874">
    <property type="entry name" value="ATPase domain of HSP90 chaperone/DNA topoisomerase II/histidine kinase"/>
    <property type="match status" value="1"/>
</dbReference>
<dbReference type="PANTHER" id="PTHR48444:SF1">
    <property type="entry name" value="DNA TOPOISOMERASE 6 SUBUNIT B"/>
    <property type="match status" value="1"/>
</dbReference>
<keyword evidence="2 6" id="KW-0067">ATP-binding</keyword>
<dbReference type="HAMAP" id="MF_00322">
    <property type="entry name" value="Top6B"/>
    <property type="match status" value="1"/>
</dbReference>
<keyword evidence="5 6" id="KW-0413">Isomerase</keyword>
<comment type="caution">
    <text evidence="6">Lacks conserved residue(s) required for the propagation of feature annotation.</text>
</comment>
<feature type="binding site" evidence="6">
    <location>
        <position position="431"/>
    </location>
    <ligand>
        <name>ATP</name>
        <dbReference type="ChEBI" id="CHEBI:30616"/>
    </ligand>
</feature>
<dbReference type="GO" id="GO:0006265">
    <property type="term" value="P:DNA topological change"/>
    <property type="evidence" value="ECO:0007669"/>
    <property type="project" value="UniProtKB-UniRule"/>
</dbReference>
<proteinExistence type="inferred from homology"/>
<feature type="domain" description="Histidine kinase/HSP90-like ATPase" evidence="7">
    <location>
        <begin position="29"/>
        <end position="112"/>
    </location>
</feature>
<evidence type="ECO:0000259" key="8">
    <source>
        <dbReference type="Pfam" id="PF09239"/>
    </source>
</evidence>
<evidence type="ECO:0000256" key="3">
    <source>
        <dbReference type="ARBA" id="ARBA00023029"/>
    </source>
</evidence>
<evidence type="ECO:0000256" key="5">
    <source>
        <dbReference type="ARBA" id="ARBA00023235"/>
    </source>
</evidence>
<dbReference type="SUPFAM" id="SSF46946">
    <property type="entry name" value="S13-like H2TH domain"/>
    <property type="match status" value="1"/>
</dbReference>
<evidence type="ECO:0000259" key="7">
    <source>
        <dbReference type="Pfam" id="PF02518"/>
    </source>
</evidence>
<dbReference type="Proteomes" id="UP000037210">
    <property type="component" value="Unassembled WGS sequence"/>
</dbReference>
<feature type="binding site" evidence="6">
    <location>
        <position position="78"/>
    </location>
    <ligand>
        <name>ATP</name>
        <dbReference type="ChEBI" id="CHEBI:30616"/>
    </ligand>
</feature>
<dbReference type="CDD" id="cd00823">
    <property type="entry name" value="TopoIIB_Trans"/>
    <property type="match status" value="1"/>
</dbReference>
<feature type="binding site" evidence="6">
    <location>
        <begin position="99"/>
        <end position="100"/>
    </location>
    <ligand>
        <name>ATP</name>
        <dbReference type="ChEBI" id="CHEBI:30616"/>
    </ligand>
</feature>
<evidence type="ECO:0000313" key="10">
    <source>
        <dbReference type="Proteomes" id="UP000037210"/>
    </source>
</evidence>
<dbReference type="AlphaFoldDB" id="A0A0M0BTL0"/>
<reference evidence="9 10" key="1">
    <citation type="submission" date="2015-06" db="EMBL/GenBank/DDBJ databases">
        <title>New insights into the roles of widespread benthic archaea in carbon and nitrogen cycling.</title>
        <authorList>
            <person name="Lazar C.S."/>
            <person name="Baker B.J."/>
            <person name="Seitz K.W."/>
            <person name="Hyde A.S."/>
            <person name="Dick G.J."/>
            <person name="Hinrichs K.-U."/>
            <person name="Teske A.P."/>
        </authorList>
    </citation>
    <scope>NUCLEOTIDE SEQUENCE [LARGE SCALE GENOMIC DNA]</scope>
    <source>
        <strain evidence="9">DG-45</strain>
    </source>
</reference>
<accession>A0A0M0BTL0</accession>
<dbReference type="InterPro" id="IPR036890">
    <property type="entry name" value="HATPase_C_sf"/>
</dbReference>
<dbReference type="NCBIfam" id="NF003218">
    <property type="entry name" value="PRK04184.1"/>
    <property type="match status" value="1"/>
</dbReference>
<organism evidence="9 10">
    <name type="scientific">miscellaneous Crenarchaeota group-15 archaeon DG-45</name>
    <dbReference type="NCBI Taxonomy" id="1685127"/>
    <lineage>
        <taxon>Archaea</taxon>
        <taxon>Candidatus Bathyarchaeota</taxon>
        <taxon>MCG-15</taxon>
    </lineage>
</organism>
<evidence type="ECO:0000256" key="2">
    <source>
        <dbReference type="ARBA" id="ARBA00022840"/>
    </source>
</evidence>
<gene>
    <name evidence="6" type="primary">top6B</name>
    <name evidence="9" type="ORF">AC482_00540</name>
</gene>
<dbReference type="PATRIC" id="fig|1685127.3.peg.1713"/>